<keyword evidence="3" id="KW-0646">Protease inhibitor</keyword>
<dbReference type="InterPro" id="IPR036084">
    <property type="entry name" value="Ser_inhib-like_sf"/>
</dbReference>
<dbReference type="SUPFAM" id="SSF57567">
    <property type="entry name" value="Serine protease inhibitors"/>
    <property type="match status" value="1"/>
</dbReference>
<reference evidence="3" key="1">
    <citation type="submission" date="2025-08" db="UniProtKB">
        <authorList>
            <consortium name="RefSeq"/>
        </authorList>
    </citation>
    <scope>IDENTIFICATION</scope>
    <source>
        <tissue evidence="3">Silk gland</tissue>
    </source>
</reference>
<proteinExistence type="predicted"/>
<dbReference type="InterPro" id="IPR002919">
    <property type="entry name" value="TIL_dom"/>
</dbReference>
<gene>
    <name evidence="3" type="primary">LOC114242365</name>
</gene>
<dbReference type="GeneID" id="114242365"/>
<feature type="domain" description="TIL" evidence="1">
    <location>
        <begin position="97"/>
        <end position="150"/>
    </location>
</feature>
<dbReference type="AlphaFoldDB" id="A0A6J2JJ39"/>
<dbReference type="CDD" id="cd19941">
    <property type="entry name" value="TIL"/>
    <property type="match status" value="1"/>
</dbReference>
<dbReference type="GO" id="GO:0030414">
    <property type="term" value="F:peptidase inhibitor activity"/>
    <property type="evidence" value="ECO:0007669"/>
    <property type="project" value="UniProtKB-KW"/>
</dbReference>
<name>A0A6J2JJ39_BOMMA</name>
<evidence type="ECO:0000259" key="1">
    <source>
        <dbReference type="Pfam" id="PF01826"/>
    </source>
</evidence>
<dbReference type="Gene3D" id="2.10.25.10">
    <property type="entry name" value="Laminin"/>
    <property type="match status" value="1"/>
</dbReference>
<accession>A0A6J2JJ39</accession>
<keyword evidence="2" id="KW-1185">Reference proteome</keyword>
<protein>
    <submittedName>
        <fullName evidence="3">Fungal protease inhibitor F-like</fullName>
    </submittedName>
</protein>
<evidence type="ECO:0000313" key="2">
    <source>
        <dbReference type="Proteomes" id="UP000504629"/>
    </source>
</evidence>
<dbReference type="KEGG" id="bman:114242365"/>
<dbReference type="Proteomes" id="UP000504629">
    <property type="component" value="Unplaced"/>
</dbReference>
<dbReference type="OrthoDB" id="8113025at2759"/>
<dbReference type="RefSeq" id="XP_028029293.1">
    <property type="nucleotide sequence ID" value="XM_028173492.1"/>
</dbReference>
<evidence type="ECO:0000313" key="3">
    <source>
        <dbReference type="RefSeq" id="XP_028029293.1"/>
    </source>
</evidence>
<sequence>MNCCSFVSIKLESGWTDLANFSFKLFVEVQRRFKGTSLNSLYKHNHASVSNIRSRCELSSYSSQHIVKMAAKHYFIIFLLVSLMALAASKSLFEKSCPENAHTTLNPCVPTCADPELKHTSCVTAFIATCHCDSGYLFNSEGKCVPVAEC</sequence>
<organism evidence="2 3">
    <name type="scientific">Bombyx mandarina</name>
    <name type="common">Wild silk moth</name>
    <name type="synonym">Wild silkworm</name>
    <dbReference type="NCBI Taxonomy" id="7092"/>
    <lineage>
        <taxon>Eukaryota</taxon>
        <taxon>Metazoa</taxon>
        <taxon>Ecdysozoa</taxon>
        <taxon>Arthropoda</taxon>
        <taxon>Hexapoda</taxon>
        <taxon>Insecta</taxon>
        <taxon>Pterygota</taxon>
        <taxon>Neoptera</taxon>
        <taxon>Endopterygota</taxon>
        <taxon>Lepidoptera</taxon>
        <taxon>Glossata</taxon>
        <taxon>Ditrysia</taxon>
        <taxon>Bombycoidea</taxon>
        <taxon>Bombycidae</taxon>
        <taxon>Bombycinae</taxon>
        <taxon>Bombyx</taxon>
    </lineage>
</organism>
<dbReference type="Pfam" id="PF01826">
    <property type="entry name" value="TIL"/>
    <property type="match status" value="1"/>
</dbReference>